<dbReference type="SUPFAM" id="SSF53213">
    <property type="entry name" value="LigB-like"/>
    <property type="match status" value="1"/>
</dbReference>
<evidence type="ECO:0000313" key="1">
    <source>
        <dbReference type="EMBL" id="QIP40161.1"/>
    </source>
</evidence>
<sequence>MATVLTSAVLVPSAPLLVPELSGDSTESAQVRAAATTAVRRLAHEAVHWVGVGVGPENAEPEKAAGEHWRSGVGRGQIGTFAGFGADVRTSLDADAAGEPVPSLELCALVAGWLRGRTDVEITVDMHVVSAKASANECREFGQQLRKQLDSDNRPQGLLIVADGASTLTAKAPGSFDERAAGVQSAIDDALTAGDPEALIALDPRLCRSVGAQGRAAWQVLAGAFTGSSRSAHPRATVDYSDAPFGVGYHVGTWRP</sequence>
<dbReference type="Proteomes" id="UP000502345">
    <property type="component" value="Chromosome"/>
</dbReference>
<protein>
    <submittedName>
        <fullName evidence="1">Uncharacterized protein</fullName>
    </submittedName>
</protein>
<organism evidence="1 2">
    <name type="scientific">Rhodococcus erythropolis</name>
    <name type="common">Arthrobacter picolinophilus</name>
    <dbReference type="NCBI Taxonomy" id="1833"/>
    <lineage>
        <taxon>Bacteria</taxon>
        <taxon>Bacillati</taxon>
        <taxon>Actinomycetota</taxon>
        <taxon>Actinomycetes</taxon>
        <taxon>Mycobacteriales</taxon>
        <taxon>Nocardiaceae</taxon>
        <taxon>Rhodococcus</taxon>
        <taxon>Rhodococcus erythropolis group</taxon>
    </lineage>
</organism>
<proteinExistence type="predicted"/>
<dbReference type="AlphaFoldDB" id="A0A6G9CU56"/>
<dbReference type="Gene3D" id="3.40.830.10">
    <property type="entry name" value="LigB-like"/>
    <property type="match status" value="1"/>
</dbReference>
<accession>A0A6G9CU56</accession>
<evidence type="ECO:0000313" key="2">
    <source>
        <dbReference type="Proteomes" id="UP000502345"/>
    </source>
</evidence>
<reference evidence="1 2" key="1">
    <citation type="submission" date="2020-03" db="EMBL/GenBank/DDBJ databases">
        <title>Screen low temperature-resistant strains for efficient degradation of petroleum hydrocarbons under the low temperature.</title>
        <authorList>
            <person name="Wang Y."/>
            <person name="Chen J."/>
        </authorList>
    </citation>
    <scope>NUCLEOTIDE SEQUENCE [LARGE SCALE GENOMIC DNA]</scope>
    <source>
        <strain evidence="1 2">KB1</strain>
    </source>
</reference>
<name>A0A6G9CU56_RHOER</name>
<dbReference type="CDD" id="cd07951">
    <property type="entry name" value="ED_3B_N_AMMECR1"/>
    <property type="match status" value="1"/>
</dbReference>
<gene>
    <name evidence="1" type="ORF">G9444_2917</name>
</gene>
<dbReference type="EMBL" id="CP050124">
    <property type="protein sequence ID" value="QIP40161.1"/>
    <property type="molecule type" value="Genomic_DNA"/>
</dbReference>